<evidence type="ECO:0008006" key="3">
    <source>
        <dbReference type="Google" id="ProtNLM"/>
    </source>
</evidence>
<comment type="caution">
    <text evidence="1">The sequence shown here is derived from an EMBL/GenBank/DDBJ whole genome shotgun (WGS) entry which is preliminary data.</text>
</comment>
<dbReference type="AlphaFoldDB" id="A0A0F4GZQ6"/>
<protein>
    <recommendedName>
        <fullName evidence="3">F-box domain-containing protein</fullName>
    </recommendedName>
</protein>
<dbReference type="Proteomes" id="UP000033647">
    <property type="component" value="Unassembled WGS sequence"/>
</dbReference>
<gene>
    <name evidence="1" type="ORF">TI39_contig282g00006</name>
</gene>
<reference evidence="1 2" key="1">
    <citation type="submission" date="2015-03" db="EMBL/GenBank/DDBJ databases">
        <title>RNA-seq based gene annotation and comparative genomics of four Zymoseptoria species reveal species-specific pathogenicity related genes and transposable element activity.</title>
        <authorList>
            <person name="Grandaubert J."/>
            <person name="Bhattacharyya A."/>
            <person name="Stukenbrock E.H."/>
        </authorList>
    </citation>
    <scope>NUCLEOTIDE SEQUENCE [LARGE SCALE GENOMIC DNA]</scope>
    <source>
        <strain evidence="1 2">Zb18110</strain>
    </source>
</reference>
<proteinExistence type="predicted"/>
<organism evidence="1 2">
    <name type="scientific">Zymoseptoria brevis</name>
    <dbReference type="NCBI Taxonomy" id="1047168"/>
    <lineage>
        <taxon>Eukaryota</taxon>
        <taxon>Fungi</taxon>
        <taxon>Dikarya</taxon>
        <taxon>Ascomycota</taxon>
        <taxon>Pezizomycotina</taxon>
        <taxon>Dothideomycetes</taxon>
        <taxon>Dothideomycetidae</taxon>
        <taxon>Mycosphaerellales</taxon>
        <taxon>Mycosphaerellaceae</taxon>
        <taxon>Zymoseptoria</taxon>
    </lineage>
</organism>
<accession>A0A0F4GZQ6</accession>
<evidence type="ECO:0000313" key="2">
    <source>
        <dbReference type="Proteomes" id="UP000033647"/>
    </source>
</evidence>
<evidence type="ECO:0000313" key="1">
    <source>
        <dbReference type="EMBL" id="KJY01696.1"/>
    </source>
</evidence>
<dbReference type="EMBL" id="LAFY01000274">
    <property type="protein sequence ID" value="KJY01696.1"/>
    <property type="molecule type" value="Genomic_DNA"/>
</dbReference>
<name>A0A0F4GZQ6_9PEZI</name>
<sequence length="149" mass="17027">MSTSPLLRIPPELRIQVYSHSTFDDLISHIQSAKICLSLLHTNRLIRTEYFSELYNNPRTSLWEHFPETSSWSKVEEVAAKADILPWASYAGIPAIEVDCLSDAQEAGETATGYSWRHGIRQGVLVYEYPGSHGFDSGPTREWLWWKNT</sequence>
<keyword evidence="2" id="KW-1185">Reference proteome</keyword>